<dbReference type="Pfam" id="PF09594">
    <property type="entry name" value="GT87"/>
    <property type="match status" value="1"/>
</dbReference>
<name>A0A3D9UTU2_9MICO</name>
<dbReference type="AlphaFoldDB" id="A0A3D9UTU2"/>
<evidence type="ECO:0000256" key="3">
    <source>
        <dbReference type="ARBA" id="ARBA00022679"/>
    </source>
</evidence>
<evidence type="ECO:0000256" key="4">
    <source>
        <dbReference type="ARBA" id="ARBA00022692"/>
    </source>
</evidence>
<keyword evidence="4 8" id="KW-0812">Transmembrane</keyword>
<evidence type="ECO:0000256" key="5">
    <source>
        <dbReference type="ARBA" id="ARBA00022989"/>
    </source>
</evidence>
<dbReference type="OrthoDB" id="3348156at2"/>
<proteinExistence type="inferred from homology"/>
<evidence type="ECO:0008006" key="11">
    <source>
        <dbReference type="Google" id="ProtNLM"/>
    </source>
</evidence>
<evidence type="ECO:0000256" key="2">
    <source>
        <dbReference type="ARBA" id="ARBA00022475"/>
    </source>
</evidence>
<reference evidence="9 10" key="1">
    <citation type="submission" date="2018-08" db="EMBL/GenBank/DDBJ databases">
        <title>Sequencing the genomes of 1000 actinobacteria strains.</title>
        <authorList>
            <person name="Klenk H.-P."/>
        </authorList>
    </citation>
    <scope>NUCLEOTIDE SEQUENCE [LARGE SCALE GENOMIC DNA]</scope>
    <source>
        <strain evidence="9 10">DSM 22967</strain>
    </source>
</reference>
<accession>A0A3D9UTU2</accession>
<keyword evidence="3" id="KW-0808">Transferase</keyword>
<keyword evidence="2" id="KW-1003">Cell membrane</keyword>
<dbReference type="EMBL" id="QTUA01000001">
    <property type="protein sequence ID" value="REF29404.1"/>
    <property type="molecule type" value="Genomic_DNA"/>
</dbReference>
<evidence type="ECO:0000256" key="6">
    <source>
        <dbReference type="ARBA" id="ARBA00023136"/>
    </source>
</evidence>
<dbReference type="InterPro" id="IPR018584">
    <property type="entry name" value="GT87"/>
</dbReference>
<protein>
    <recommendedName>
        <fullName evidence="11">DUF2029 domain-containing protein</fullName>
    </recommendedName>
</protein>
<keyword evidence="10" id="KW-1185">Reference proteome</keyword>
<comment type="similarity">
    <text evidence="7">Belongs to the glycosyltransferase 87 family.</text>
</comment>
<dbReference type="Proteomes" id="UP000256253">
    <property type="component" value="Unassembled WGS sequence"/>
</dbReference>
<feature type="transmembrane region" description="Helical" evidence="8">
    <location>
        <begin position="328"/>
        <end position="345"/>
    </location>
</feature>
<feature type="transmembrane region" description="Helical" evidence="8">
    <location>
        <begin position="397"/>
        <end position="417"/>
    </location>
</feature>
<evidence type="ECO:0000313" key="10">
    <source>
        <dbReference type="Proteomes" id="UP000256253"/>
    </source>
</evidence>
<feature type="transmembrane region" description="Helical" evidence="8">
    <location>
        <begin position="243"/>
        <end position="261"/>
    </location>
</feature>
<dbReference type="GO" id="GO:0016758">
    <property type="term" value="F:hexosyltransferase activity"/>
    <property type="evidence" value="ECO:0007669"/>
    <property type="project" value="InterPro"/>
</dbReference>
<evidence type="ECO:0000256" key="7">
    <source>
        <dbReference type="ARBA" id="ARBA00024033"/>
    </source>
</evidence>
<feature type="transmembrane region" description="Helical" evidence="8">
    <location>
        <begin position="134"/>
        <end position="158"/>
    </location>
</feature>
<comment type="caution">
    <text evidence="9">The sequence shown here is derived from an EMBL/GenBank/DDBJ whole genome shotgun (WGS) entry which is preliminary data.</text>
</comment>
<gene>
    <name evidence="9" type="ORF">DFJ65_0349</name>
</gene>
<dbReference type="GO" id="GO:0005886">
    <property type="term" value="C:plasma membrane"/>
    <property type="evidence" value="ECO:0007669"/>
    <property type="project" value="UniProtKB-SubCell"/>
</dbReference>
<feature type="transmembrane region" description="Helical" evidence="8">
    <location>
        <begin position="296"/>
        <end position="316"/>
    </location>
</feature>
<feature type="transmembrane region" description="Helical" evidence="8">
    <location>
        <begin position="44"/>
        <end position="64"/>
    </location>
</feature>
<comment type="subcellular location">
    <subcellularLocation>
        <location evidence="1">Cell membrane</location>
        <topology evidence="1">Multi-pass membrane protein</topology>
    </subcellularLocation>
</comment>
<feature type="transmembrane region" description="Helical" evidence="8">
    <location>
        <begin position="365"/>
        <end position="385"/>
    </location>
</feature>
<keyword evidence="5 8" id="KW-1133">Transmembrane helix</keyword>
<evidence type="ECO:0000313" key="9">
    <source>
        <dbReference type="EMBL" id="REF29404.1"/>
    </source>
</evidence>
<sequence>MTPSSPEDNLRLTVPSRGEQVAGWATQVIGGPTGRYAAVGRRGISYAVTVLSALASVMVALGVGQKTYCVKNGWSAPDSLWRSCYSDVAVGLNVDGGPWAKGGPGENQPVLTAILHWVLRKVVPSGSGLPVQQYYFAICAVVVALLVAATVIATAHLLRGTPWLAAHVALSPVLITASLISLEMFGVALATFGFLFWVRERPALAGIALGAATMARSYPLVIVAAIALVALRDRRSEALARMLGAGTVTAVACLAVAYLAGGDPFTVYRNWNAAGPGYGSPWFLLTLLKVDVDPSAATWLAVFGWLLALLVGAYLVRRPAHLTPLAPLALTMLVIVCVTGKSFPVQQALWILPFLALTAFRWREHLVWAGVEIVTFVITMLFIATRTGGVKGVAWQTYLIFVVTRLVAWVSVAWISWESAEKLQDHHDPESAAEADRQLVADLAHGNFSTGGDDSEIVGGPA</sequence>
<dbReference type="RefSeq" id="WP_115921523.1">
    <property type="nucleotide sequence ID" value="NZ_QTUA01000001.1"/>
</dbReference>
<organism evidence="9 10">
    <name type="scientific">Calidifontibacter indicus</name>
    <dbReference type="NCBI Taxonomy" id="419650"/>
    <lineage>
        <taxon>Bacteria</taxon>
        <taxon>Bacillati</taxon>
        <taxon>Actinomycetota</taxon>
        <taxon>Actinomycetes</taxon>
        <taxon>Micrococcales</taxon>
        <taxon>Dermacoccaceae</taxon>
        <taxon>Calidifontibacter</taxon>
    </lineage>
</organism>
<feature type="transmembrane region" description="Helical" evidence="8">
    <location>
        <begin position="170"/>
        <end position="197"/>
    </location>
</feature>
<evidence type="ECO:0000256" key="8">
    <source>
        <dbReference type="SAM" id="Phobius"/>
    </source>
</evidence>
<feature type="transmembrane region" description="Helical" evidence="8">
    <location>
        <begin position="203"/>
        <end position="231"/>
    </location>
</feature>
<evidence type="ECO:0000256" key="1">
    <source>
        <dbReference type="ARBA" id="ARBA00004651"/>
    </source>
</evidence>
<keyword evidence="6 8" id="KW-0472">Membrane</keyword>